<gene>
    <name evidence="2" type="primary">spoIID</name>
    <name evidence="2" type="ORF">J7W16_16870</name>
</gene>
<reference evidence="2" key="1">
    <citation type="submission" date="2021-03" db="EMBL/GenBank/DDBJ databases">
        <title>Bacillus suaedae sp. nov., isolated from Suaeda aralocaspica.</title>
        <authorList>
            <person name="Lei R.F.R."/>
        </authorList>
    </citation>
    <scope>NUCLEOTIDE SEQUENCE</scope>
    <source>
        <strain evidence="2">YZJH907-2</strain>
    </source>
</reference>
<dbReference type="Pfam" id="PF08486">
    <property type="entry name" value="SpoIID"/>
    <property type="match status" value="1"/>
</dbReference>
<sequence>MKRLIIIATILCTVVLLIPTMLVLFVSPSDNTVATESAGQELLAADIPDYDPSQDMPVAVFRSQKEVIETVPLEKYVMGVVASEMNASFEVEALKAQALTARTYLVKLILSPPTEVPEGAVTIDTVDHQVYKSEEELRKQWGNDYEMNMKRIEQAVLSTQGQVLTYEDEPIDALFFSTSNGYTENSEDYWANEIPYLRSVESPWDQQSPRFTARTSIPVNEFQEKLGVSLPEDGTVGTINERTKGNRVAKATINGKVLTGKDIRDKLNLDSSDFQWQRQGNEIVIQTRGWGHGVGMSQYGADGMAKEGGTYKDIVNHYYQGVKIQPLDPYIGEMTAKK</sequence>
<dbReference type="PANTHER" id="PTHR30032">
    <property type="entry name" value="N-ACETYLMURAMOYL-L-ALANINE AMIDASE-RELATED"/>
    <property type="match status" value="1"/>
</dbReference>
<feature type="domain" description="Sporulation stage II protein D amidase enhancer LytB N-terminal" evidence="1">
    <location>
        <begin position="64"/>
        <end position="166"/>
    </location>
</feature>
<keyword evidence="3" id="KW-1185">Reference proteome</keyword>
<dbReference type="InterPro" id="IPR013486">
    <property type="entry name" value="SpoIID/LytB"/>
</dbReference>
<dbReference type="GO" id="GO:0030435">
    <property type="term" value="P:sporulation resulting in formation of a cellular spore"/>
    <property type="evidence" value="ECO:0007669"/>
    <property type="project" value="InterPro"/>
</dbReference>
<dbReference type="AlphaFoldDB" id="A0A941AQJ5"/>
<dbReference type="PANTHER" id="PTHR30032:SF4">
    <property type="entry name" value="AMIDASE ENHANCER"/>
    <property type="match status" value="1"/>
</dbReference>
<dbReference type="NCBIfam" id="TIGR02669">
    <property type="entry name" value="SpoIID_LytB"/>
    <property type="match status" value="1"/>
</dbReference>
<protein>
    <submittedName>
        <fullName evidence="2">Stage II sporulation protein D</fullName>
    </submittedName>
</protein>
<name>A0A941AQJ5_9BACI</name>
<proteinExistence type="predicted"/>
<dbReference type="GO" id="GO:0030288">
    <property type="term" value="C:outer membrane-bounded periplasmic space"/>
    <property type="evidence" value="ECO:0007669"/>
    <property type="project" value="TreeGrafter"/>
</dbReference>
<evidence type="ECO:0000259" key="1">
    <source>
        <dbReference type="Pfam" id="PF08486"/>
    </source>
</evidence>
<comment type="caution">
    <text evidence="2">The sequence shown here is derived from an EMBL/GenBank/DDBJ whole genome shotgun (WGS) entry which is preliminary data.</text>
</comment>
<evidence type="ECO:0000313" key="2">
    <source>
        <dbReference type="EMBL" id="MBP3952797.1"/>
    </source>
</evidence>
<dbReference type="NCBIfam" id="TIGR02870">
    <property type="entry name" value="spore_II_D"/>
    <property type="match status" value="1"/>
</dbReference>
<organism evidence="2 3">
    <name type="scientific">Halalkalibacter suaedae</name>
    <dbReference type="NCBI Taxonomy" id="2822140"/>
    <lineage>
        <taxon>Bacteria</taxon>
        <taxon>Bacillati</taxon>
        <taxon>Bacillota</taxon>
        <taxon>Bacilli</taxon>
        <taxon>Bacillales</taxon>
        <taxon>Bacillaceae</taxon>
        <taxon>Halalkalibacter</taxon>
    </lineage>
</organism>
<dbReference type="InterPro" id="IPR051922">
    <property type="entry name" value="Bact_Sporulation_Assoc"/>
</dbReference>
<dbReference type="InterPro" id="IPR013693">
    <property type="entry name" value="SpoIID/LytB_N"/>
</dbReference>
<dbReference type="EMBL" id="JAGKSQ010000007">
    <property type="protein sequence ID" value="MBP3952797.1"/>
    <property type="molecule type" value="Genomic_DNA"/>
</dbReference>
<dbReference type="Proteomes" id="UP000678228">
    <property type="component" value="Unassembled WGS sequence"/>
</dbReference>
<dbReference type="InterPro" id="IPR014225">
    <property type="entry name" value="Spore_II_D_firmicutes"/>
</dbReference>
<evidence type="ECO:0000313" key="3">
    <source>
        <dbReference type="Proteomes" id="UP000678228"/>
    </source>
</evidence>
<dbReference type="RefSeq" id="WP_210598640.1">
    <property type="nucleotide sequence ID" value="NZ_JAGKSQ010000007.1"/>
</dbReference>
<accession>A0A941AQJ5</accession>